<name>X1HLE7_9ZZZZ</name>
<organism evidence="1">
    <name type="scientific">marine sediment metagenome</name>
    <dbReference type="NCBI Taxonomy" id="412755"/>
    <lineage>
        <taxon>unclassified sequences</taxon>
        <taxon>metagenomes</taxon>
        <taxon>ecological metagenomes</taxon>
    </lineage>
</organism>
<proteinExistence type="predicted"/>
<sequence length="152" mass="17231">MSSLISNPDIIPSSDMADILYFEANRKESSIPSVRDIIIPKREEVSVVKTRKRKRRKVMNVLGRKDPSKSSIFIVEDNDLELLRNSYIYVYPSSRTGGIKILPKDVLASEKERIYKRTKRATKKKLTAESSRLSYPLIDGDVYSSSSVCGSL</sequence>
<gene>
    <name evidence="1" type="ORF">S03H2_14875</name>
</gene>
<dbReference type="EMBL" id="BARU01007556">
    <property type="protein sequence ID" value="GAH46123.1"/>
    <property type="molecule type" value="Genomic_DNA"/>
</dbReference>
<reference evidence="1" key="1">
    <citation type="journal article" date="2014" name="Front. Microbiol.">
        <title>High frequency of phylogenetically diverse reductive dehalogenase-homologous genes in deep subseafloor sedimentary metagenomes.</title>
        <authorList>
            <person name="Kawai M."/>
            <person name="Futagami T."/>
            <person name="Toyoda A."/>
            <person name="Takaki Y."/>
            <person name="Nishi S."/>
            <person name="Hori S."/>
            <person name="Arai W."/>
            <person name="Tsubouchi T."/>
            <person name="Morono Y."/>
            <person name="Uchiyama I."/>
            <person name="Ito T."/>
            <person name="Fujiyama A."/>
            <person name="Inagaki F."/>
            <person name="Takami H."/>
        </authorList>
    </citation>
    <scope>NUCLEOTIDE SEQUENCE</scope>
    <source>
        <strain evidence="1">Expedition CK06-06</strain>
    </source>
</reference>
<accession>X1HLE7</accession>
<comment type="caution">
    <text evidence="1">The sequence shown here is derived from an EMBL/GenBank/DDBJ whole genome shotgun (WGS) entry which is preliminary data.</text>
</comment>
<protein>
    <submittedName>
        <fullName evidence="1">Uncharacterized protein</fullName>
    </submittedName>
</protein>
<evidence type="ECO:0000313" key="1">
    <source>
        <dbReference type="EMBL" id="GAH46123.1"/>
    </source>
</evidence>
<dbReference type="AlphaFoldDB" id="X1HLE7"/>